<dbReference type="OrthoDB" id="41808at2157"/>
<dbReference type="STRING" id="985053.VMUT_1100"/>
<feature type="compositionally biased region" description="Polar residues" evidence="1">
    <location>
        <begin position="186"/>
        <end position="196"/>
    </location>
</feature>
<dbReference type="eggNOG" id="arCOG05999">
    <property type="taxonomic scope" value="Archaea"/>
</dbReference>
<feature type="transmembrane region" description="Helical" evidence="2">
    <location>
        <begin position="7"/>
        <end position="25"/>
    </location>
</feature>
<feature type="transmembrane region" description="Helical" evidence="2">
    <location>
        <begin position="89"/>
        <end position="110"/>
    </location>
</feature>
<feature type="transmembrane region" description="Helical" evidence="2">
    <location>
        <begin position="45"/>
        <end position="68"/>
    </location>
</feature>
<dbReference type="HOGENOM" id="CLU_1551727_0_0_2"/>
<evidence type="ECO:0000313" key="4">
    <source>
        <dbReference type="Proteomes" id="UP000007485"/>
    </source>
</evidence>
<accession>F0QY68</accession>
<dbReference type="AlphaFoldDB" id="F0QY68"/>
<keyword evidence="4" id="KW-1185">Reference proteome</keyword>
<feature type="region of interest" description="Disordered" evidence="1">
    <location>
        <begin position="176"/>
        <end position="196"/>
    </location>
</feature>
<dbReference type="Proteomes" id="UP000007485">
    <property type="component" value="Chromosome"/>
</dbReference>
<feature type="transmembrane region" description="Helical" evidence="2">
    <location>
        <begin position="152"/>
        <end position="169"/>
    </location>
</feature>
<keyword evidence="2" id="KW-0472">Membrane</keyword>
<organism evidence="3 4">
    <name type="scientific">Vulcanisaeta moutnovskia (strain 768-28)</name>
    <dbReference type="NCBI Taxonomy" id="985053"/>
    <lineage>
        <taxon>Archaea</taxon>
        <taxon>Thermoproteota</taxon>
        <taxon>Thermoprotei</taxon>
        <taxon>Thermoproteales</taxon>
        <taxon>Thermoproteaceae</taxon>
        <taxon>Vulcanisaeta</taxon>
    </lineage>
</organism>
<dbReference type="EMBL" id="CP002529">
    <property type="protein sequence ID" value="ADY01305.1"/>
    <property type="molecule type" value="Genomic_DNA"/>
</dbReference>
<reference evidence="3 4" key="1">
    <citation type="journal article" date="2011" name="J. Bacteriol.">
        <title>Complete genome sequence of 'Vulcanisaeta moutnovskia' strain 768-28, a novel member of the hyperthermophilic crenarchaeal genus vulcanisaeta.</title>
        <authorList>
            <person name="Gumerov V.M."/>
            <person name="Mardanov A.V."/>
            <person name="Beletsky A.V."/>
            <person name="Prokofeva M.I."/>
            <person name="Bonch-Osmolovskaya E.A."/>
            <person name="Ravin N.V."/>
            <person name="Skryabin K.G."/>
        </authorList>
    </citation>
    <scope>NUCLEOTIDE SEQUENCE [LARGE SCALE GENOMIC DNA]</scope>
    <source>
        <strain evidence="3 4">768-28</strain>
    </source>
</reference>
<dbReference type="RefSeq" id="WP_013604467.1">
    <property type="nucleotide sequence ID" value="NC_015151.1"/>
</dbReference>
<evidence type="ECO:0000256" key="2">
    <source>
        <dbReference type="SAM" id="Phobius"/>
    </source>
</evidence>
<keyword evidence="2" id="KW-1133">Transmembrane helix</keyword>
<proteinExistence type="predicted"/>
<name>F0QY68_VULM7</name>
<protein>
    <submittedName>
        <fullName evidence="3">Uncharacterized protein</fullName>
    </submittedName>
</protein>
<keyword evidence="2" id="KW-0812">Transmembrane</keyword>
<dbReference type="GeneID" id="10288752"/>
<evidence type="ECO:0000313" key="3">
    <source>
        <dbReference type="EMBL" id="ADY01305.1"/>
    </source>
</evidence>
<evidence type="ECO:0000256" key="1">
    <source>
        <dbReference type="SAM" id="MobiDB-lite"/>
    </source>
</evidence>
<dbReference type="KEGG" id="vmo:VMUT_1100"/>
<gene>
    <name evidence="3" type="ordered locus">VMUT_1100</name>
</gene>
<sequence>MRIKYPITLVYLVLGLAVVATPLYWWTYDFGGLLIIGTSPFQFVITLLGTTLEISGLITAVLEAYRAYLIITLARNIYLVTMKDKPVRTYALTSLSIPYLIYPLIIYYIANYVFGVYHVPAKYPLVLMDSGVMGMNYGDTNILMTITITPHLIYWVALAIGLMAIPAAIETRRHNKSKQAIGSEARNPTTRPQGNI</sequence>